<dbReference type="InterPro" id="IPR048279">
    <property type="entry name" value="MdtK-like"/>
</dbReference>
<dbReference type="InterPro" id="IPR002528">
    <property type="entry name" value="MATE_fam"/>
</dbReference>
<organism evidence="11 12">
    <name type="scientific">Halogranum rubrum</name>
    <dbReference type="NCBI Taxonomy" id="553466"/>
    <lineage>
        <taxon>Archaea</taxon>
        <taxon>Methanobacteriati</taxon>
        <taxon>Methanobacteriota</taxon>
        <taxon>Stenosarchaea group</taxon>
        <taxon>Halobacteria</taxon>
        <taxon>Halobacteriales</taxon>
        <taxon>Haloferacaceae</taxon>
    </lineage>
</organism>
<feature type="transmembrane region" description="Helical" evidence="10">
    <location>
        <begin position="327"/>
        <end position="346"/>
    </location>
</feature>
<dbReference type="STRING" id="553466.SAMN04487950_1929"/>
<dbReference type="Proteomes" id="UP000199607">
    <property type="component" value="Unassembled WGS sequence"/>
</dbReference>
<dbReference type="GO" id="GO:0042910">
    <property type="term" value="F:xenobiotic transmembrane transporter activity"/>
    <property type="evidence" value="ECO:0007669"/>
    <property type="project" value="InterPro"/>
</dbReference>
<dbReference type="GO" id="GO:0006811">
    <property type="term" value="P:monoatomic ion transport"/>
    <property type="evidence" value="ECO:0007669"/>
    <property type="project" value="UniProtKB-KW"/>
</dbReference>
<comment type="subcellular location">
    <subcellularLocation>
        <location evidence="1">Cell membrane</location>
        <topology evidence="1">Multi-pass membrane protein</topology>
    </subcellularLocation>
</comment>
<sequence>MTSSSTHSELTEGDLVRPMLNLAWPMVAIQLLQVAYNVADTFWLGALSADAVGALSLAFPLIFLLISVGGGFTTAGTILVAQYMGADSEGKAGHIAGQTLSFVTIVAVGIAIAGFLLTDAMLGLLPADEATAAQIIPLASDYMRLFFLGMPALFGFFMFTSLMRGYGNTRTPLVVMLVSVVVNVVLDPFLIFGWWVFPALGIEGAAIATVFSRVVATLIGLYVLFGTSAGPTIELPDLVPRLDDVRDIVRLGVPSALEQSTSSMAMILLTGMVATFPPAVVAAYGLGNRLISLAFLPAMGMSQAIDTVVGQNLGAGKPERAQRASYLAMKLVAVVMVGVAVVAWLFPEPIVGVFISTKTAQAAATIAHASDYLRTVAVMFAFMGVLQVALGTFRGAGNTRTALVFSMVTLWLGRLPATYYFVFVEGWGPTGIWVAVAIGDVVGCIAAVAWLSRGTWKESIVDESVSTHQPSDD</sequence>
<evidence type="ECO:0000256" key="3">
    <source>
        <dbReference type="ARBA" id="ARBA00022449"/>
    </source>
</evidence>
<dbReference type="AlphaFoldDB" id="A0A1I4E7A4"/>
<evidence type="ECO:0000256" key="7">
    <source>
        <dbReference type="ARBA" id="ARBA00023065"/>
    </source>
</evidence>
<feature type="transmembrane region" description="Helical" evidence="10">
    <location>
        <begin position="430"/>
        <end position="451"/>
    </location>
</feature>
<evidence type="ECO:0000313" key="11">
    <source>
        <dbReference type="EMBL" id="SFL01133.1"/>
    </source>
</evidence>
<feature type="transmembrane region" description="Helical" evidence="10">
    <location>
        <begin position="372"/>
        <end position="390"/>
    </location>
</feature>
<dbReference type="PANTHER" id="PTHR43298:SF2">
    <property type="entry name" value="FMN_FAD EXPORTER YEEO-RELATED"/>
    <property type="match status" value="1"/>
</dbReference>
<evidence type="ECO:0000256" key="8">
    <source>
        <dbReference type="ARBA" id="ARBA00023136"/>
    </source>
</evidence>
<feature type="transmembrane region" description="Helical" evidence="10">
    <location>
        <begin position="402"/>
        <end position="424"/>
    </location>
</feature>
<evidence type="ECO:0000256" key="2">
    <source>
        <dbReference type="ARBA" id="ARBA00022448"/>
    </source>
</evidence>
<dbReference type="EMBL" id="FOTC01000002">
    <property type="protein sequence ID" value="SFL01133.1"/>
    <property type="molecule type" value="Genomic_DNA"/>
</dbReference>
<evidence type="ECO:0000256" key="10">
    <source>
        <dbReference type="SAM" id="Phobius"/>
    </source>
</evidence>
<dbReference type="Pfam" id="PF01554">
    <property type="entry name" value="MatE"/>
    <property type="match status" value="2"/>
</dbReference>
<dbReference type="InterPro" id="IPR050222">
    <property type="entry name" value="MATE_MdtK"/>
</dbReference>
<evidence type="ECO:0000256" key="9">
    <source>
        <dbReference type="ARBA" id="ARBA00031636"/>
    </source>
</evidence>
<feature type="transmembrane region" description="Helical" evidence="10">
    <location>
        <begin position="264"/>
        <end position="286"/>
    </location>
</feature>
<dbReference type="GO" id="GO:0015297">
    <property type="term" value="F:antiporter activity"/>
    <property type="evidence" value="ECO:0007669"/>
    <property type="project" value="UniProtKB-KW"/>
</dbReference>
<accession>A0A1I4E7A4</accession>
<dbReference type="GO" id="GO:0005886">
    <property type="term" value="C:plasma membrane"/>
    <property type="evidence" value="ECO:0007669"/>
    <property type="project" value="UniProtKB-SubCell"/>
</dbReference>
<feature type="transmembrane region" description="Helical" evidence="10">
    <location>
        <begin position="51"/>
        <end position="80"/>
    </location>
</feature>
<proteinExistence type="predicted"/>
<dbReference type="PANTHER" id="PTHR43298">
    <property type="entry name" value="MULTIDRUG RESISTANCE PROTEIN NORM-RELATED"/>
    <property type="match status" value="1"/>
</dbReference>
<dbReference type="PIRSF" id="PIRSF006603">
    <property type="entry name" value="DinF"/>
    <property type="match status" value="1"/>
</dbReference>
<keyword evidence="4" id="KW-1003">Cell membrane</keyword>
<protein>
    <recommendedName>
        <fullName evidence="9">Multidrug-efflux transporter</fullName>
    </recommendedName>
</protein>
<gene>
    <name evidence="11" type="ORF">SAMN04487950_1929</name>
</gene>
<dbReference type="CDD" id="cd13142">
    <property type="entry name" value="MATE_like_12"/>
    <property type="match status" value="1"/>
</dbReference>
<keyword evidence="6 10" id="KW-1133">Transmembrane helix</keyword>
<evidence type="ECO:0000256" key="6">
    <source>
        <dbReference type="ARBA" id="ARBA00022989"/>
    </source>
</evidence>
<keyword evidence="2" id="KW-0813">Transport</keyword>
<evidence type="ECO:0000256" key="4">
    <source>
        <dbReference type="ARBA" id="ARBA00022475"/>
    </source>
</evidence>
<keyword evidence="7" id="KW-0406">Ion transport</keyword>
<dbReference type="NCBIfam" id="TIGR00797">
    <property type="entry name" value="matE"/>
    <property type="match status" value="1"/>
</dbReference>
<evidence type="ECO:0000256" key="1">
    <source>
        <dbReference type="ARBA" id="ARBA00004651"/>
    </source>
</evidence>
<name>A0A1I4E7A4_9EURY</name>
<keyword evidence="3" id="KW-0050">Antiport</keyword>
<feature type="transmembrane region" description="Helical" evidence="10">
    <location>
        <begin position="145"/>
        <end position="167"/>
    </location>
</feature>
<feature type="transmembrane region" description="Helical" evidence="10">
    <location>
        <begin position="100"/>
        <end position="125"/>
    </location>
</feature>
<evidence type="ECO:0000256" key="5">
    <source>
        <dbReference type="ARBA" id="ARBA00022692"/>
    </source>
</evidence>
<keyword evidence="5 10" id="KW-0812">Transmembrane</keyword>
<reference evidence="12" key="1">
    <citation type="submission" date="2016-10" db="EMBL/GenBank/DDBJ databases">
        <authorList>
            <person name="Varghese N."/>
            <person name="Submissions S."/>
        </authorList>
    </citation>
    <scope>NUCLEOTIDE SEQUENCE [LARGE SCALE GENOMIC DNA]</scope>
    <source>
        <strain evidence="12">CGMCC 1.7738</strain>
    </source>
</reference>
<keyword evidence="8 10" id="KW-0472">Membrane</keyword>
<evidence type="ECO:0000313" key="12">
    <source>
        <dbReference type="Proteomes" id="UP000199607"/>
    </source>
</evidence>
<feature type="transmembrane region" description="Helical" evidence="10">
    <location>
        <begin position="204"/>
        <end position="225"/>
    </location>
</feature>
<feature type="transmembrane region" description="Helical" evidence="10">
    <location>
        <begin position="173"/>
        <end position="197"/>
    </location>
</feature>
<keyword evidence="12" id="KW-1185">Reference proteome</keyword>
<feature type="transmembrane region" description="Helical" evidence="10">
    <location>
        <begin position="20"/>
        <end position="39"/>
    </location>
</feature>